<keyword evidence="2" id="KW-0802">TPR repeat</keyword>
<dbReference type="AlphaFoldDB" id="A0AAD2CGJ4"/>
<accession>A0AAD2CGJ4</accession>
<dbReference type="Pfam" id="PF13374">
    <property type="entry name" value="TPR_10"/>
    <property type="match status" value="2"/>
</dbReference>
<evidence type="ECO:0000313" key="3">
    <source>
        <dbReference type="EMBL" id="CAJ1933339.1"/>
    </source>
</evidence>
<protein>
    <recommendedName>
        <fullName evidence="5">Kinesin light chain</fullName>
    </recommendedName>
</protein>
<dbReference type="EMBL" id="CAKOGP040000262">
    <property type="protein sequence ID" value="CAJ1933339.1"/>
    <property type="molecule type" value="Genomic_DNA"/>
</dbReference>
<dbReference type="InterPro" id="IPR019734">
    <property type="entry name" value="TPR_rpt"/>
</dbReference>
<dbReference type="Pfam" id="PF13424">
    <property type="entry name" value="TPR_12"/>
    <property type="match status" value="1"/>
</dbReference>
<keyword evidence="1" id="KW-0677">Repeat</keyword>
<comment type="caution">
    <text evidence="3">The sequence shown here is derived from an EMBL/GenBank/DDBJ whole genome shotgun (WGS) entry which is preliminary data.</text>
</comment>
<keyword evidence="4" id="KW-1185">Reference proteome</keyword>
<dbReference type="PANTHER" id="PTHR45641">
    <property type="entry name" value="TETRATRICOPEPTIDE REPEAT PROTEIN (AFU_ORTHOLOGUE AFUA_6G03870)"/>
    <property type="match status" value="1"/>
</dbReference>
<evidence type="ECO:0000313" key="4">
    <source>
        <dbReference type="Proteomes" id="UP001295423"/>
    </source>
</evidence>
<dbReference type="Proteomes" id="UP001295423">
    <property type="component" value="Unassembled WGS sequence"/>
</dbReference>
<organism evidence="3 4">
    <name type="scientific">Cylindrotheca closterium</name>
    <dbReference type="NCBI Taxonomy" id="2856"/>
    <lineage>
        <taxon>Eukaryota</taxon>
        <taxon>Sar</taxon>
        <taxon>Stramenopiles</taxon>
        <taxon>Ochrophyta</taxon>
        <taxon>Bacillariophyta</taxon>
        <taxon>Bacillariophyceae</taxon>
        <taxon>Bacillariophycidae</taxon>
        <taxon>Bacillariales</taxon>
        <taxon>Bacillariaceae</taxon>
        <taxon>Cylindrotheca</taxon>
    </lineage>
</organism>
<gene>
    <name evidence="3" type="ORF">CYCCA115_LOCUS3264</name>
</gene>
<dbReference type="Gene3D" id="1.25.40.10">
    <property type="entry name" value="Tetratricopeptide repeat domain"/>
    <property type="match status" value="3"/>
</dbReference>
<dbReference type="InterPro" id="IPR011990">
    <property type="entry name" value="TPR-like_helical_dom_sf"/>
</dbReference>
<dbReference type="SUPFAM" id="SSF48452">
    <property type="entry name" value="TPR-like"/>
    <property type="match status" value="1"/>
</dbReference>
<evidence type="ECO:0008006" key="5">
    <source>
        <dbReference type="Google" id="ProtNLM"/>
    </source>
</evidence>
<reference evidence="3" key="1">
    <citation type="submission" date="2023-08" db="EMBL/GenBank/DDBJ databases">
        <authorList>
            <person name="Audoor S."/>
            <person name="Bilcke G."/>
        </authorList>
    </citation>
    <scope>NUCLEOTIDE SEQUENCE</scope>
</reference>
<dbReference type="SMART" id="SM00028">
    <property type="entry name" value="TPR"/>
    <property type="match status" value="3"/>
</dbReference>
<evidence type="ECO:0000256" key="1">
    <source>
        <dbReference type="ARBA" id="ARBA00022737"/>
    </source>
</evidence>
<name>A0AAD2CGJ4_9STRA</name>
<sequence length="347" mass="39480">MAMYQLSLGIAKEHLGENHLYVSNTLNGMANVLQDLGCLDDAIDAYRESLEIRAKNLGKDHLSVAQTYNNLANALYLQGGQGLERAMELYEGLLDIKKRNRGEYHVSVANTYNNMAVVYQGKGTTKEAIDMYHLSLNICKVALGEDHSSFSNAFENALGLLKGQDDESKALETFYILLEIQATILGGNHPLIAETCRYMGELLQSKQQRCDGYFKAAMEMYEHSLEIYVETLGKEHWQVSIACSKIANMLDDHNFLLHCRNALEFSHKALGEDHWHFLDCYSKFQNMVEREVMHLQKLALPEKAIEIIDEACSLESRVSDHARSPRISKLMTELDLYLYTIRWKQNA</sequence>
<evidence type="ECO:0000256" key="2">
    <source>
        <dbReference type="ARBA" id="ARBA00022803"/>
    </source>
</evidence>
<dbReference type="PANTHER" id="PTHR45641:SF19">
    <property type="entry name" value="NEPHROCYSTIN-3"/>
    <property type="match status" value="1"/>
</dbReference>
<proteinExistence type="predicted"/>